<dbReference type="Pfam" id="PF04738">
    <property type="entry name" value="Lant_dehydr_N"/>
    <property type="match status" value="2"/>
</dbReference>
<name>A0AAP2CL83_9BACT</name>
<dbReference type="InterPro" id="IPR023809">
    <property type="entry name" value="Thiopep_bacteriocin_synth_dom"/>
</dbReference>
<keyword evidence="4" id="KW-1185">Reference proteome</keyword>
<evidence type="ECO:0000313" key="3">
    <source>
        <dbReference type="EMBL" id="MBS9526000.1"/>
    </source>
</evidence>
<comment type="caution">
    <text evidence="3">The sequence shown here is derived from an EMBL/GenBank/DDBJ whole genome shotgun (WGS) entry which is preliminary data.</text>
</comment>
<dbReference type="RefSeq" id="WP_213946859.1">
    <property type="nucleotide sequence ID" value="NZ_JAHCMY010000032.1"/>
</dbReference>
<evidence type="ECO:0000313" key="4">
    <source>
        <dbReference type="Proteomes" id="UP001319104"/>
    </source>
</evidence>
<reference evidence="3 4" key="1">
    <citation type="submission" date="2021-05" db="EMBL/GenBank/DDBJ databases">
        <authorList>
            <person name="Zhang Z.D."/>
            <person name="Osman G."/>
        </authorList>
    </citation>
    <scope>NUCLEOTIDE SEQUENCE [LARGE SCALE GENOMIC DNA]</scope>
    <source>
        <strain evidence="3 4">KCTC 32217</strain>
    </source>
</reference>
<organism evidence="3 4">
    <name type="scientific">Litoribacter ruber</name>
    <dbReference type="NCBI Taxonomy" id="702568"/>
    <lineage>
        <taxon>Bacteria</taxon>
        <taxon>Pseudomonadati</taxon>
        <taxon>Bacteroidota</taxon>
        <taxon>Cytophagia</taxon>
        <taxon>Cytophagales</taxon>
        <taxon>Cyclobacteriaceae</taxon>
        <taxon>Litoribacter</taxon>
    </lineage>
</organism>
<sequence length="884" mass="103208">MNFIYRTPMLNFDIFDTKEVEYNYQYILEAIKLSSTHLYEQIKDTPYSQLDYDQQVAVLKYLIRGKYRATPFALWAGVGMGLFSDLPSPTKYKLTFQSFDLNAHHVKGKYHLPALTYRQTDQFTFWKMDEDKNWNQVTLESNAILEKIYNHFHSKPDLSFPKFKSWFLNVEDGEIRQIWGEIINCGFLTNQYPPQLSKINSVVLNDPRSEFPKDSQDYPIHITSSKEPFQLEKTHYRKLEKLNKEIGNLLHTQASDFIRELKSIFIEEHDDRFVPLHQLLNPGSATARFFKNQVWLFSRENTPPNPINSAILAHSGKKTMNLKPLVKSRKVTEQPATSYLCRITERGLLIDHVVTNRPAATWAKISLAVPKASFHEDIQHFLDSSTNVLHADFEIWESDQSNHIACHKNLLQHTIRIFTPSKSSFDIDYKSLYLGLVDDRFVIYSPHTQQVILPTIQHALNPQYITHPISRLLYEVASQGSLYPVYEDLMPISGAPAIPRLTWGEVILKPAAWYVTADDGKSWTSNRFLAKIKELGIPRYCLYGEEDEKMVIDTHHCQSVDILMELIKNKPSFVLSECLWIEDSEFPSYPQLSISIPNSAYQSPYKHVFFNPKKHVDRSWIGYHIYVDPLEAELFLTEKIGPWLDQNLRPDAIHQWYYLTHFDSAFHIRLRIGPNSIGNDRVSFEKELLHFLSQADYITSFKKATYYPELAKYGNRGIFSSEDLFKLESVMAIYGNVNSQLPYLPTLLQPELEKISLIANLGLALLKRSGQFRAWQQETENGLIKDLKNSQKSKFKKVYEESLRSKKVCHSVHDQGFVQKYISFFLEHPLLYDKNNFVPLFNHHFHMMINRFFLSHHSHIEPLVWYTLYRKVLDYRHSPIPTPI</sequence>
<feature type="domain" description="Thiopeptide-type bacteriocin biosynthesis" evidence="2">
    <location>
        <begin position="620"/>
        <end position="871"/>
    </location>
</feature>
<accession>A0AAP2CL83</accession>
<dbReference type="AlphaFoldDB" id="A0AAP2CL83"/>
<feature type="domain" description="Lantibiotic dehydratase N-terminal" evidence="1">
    <location>
        <begin position="27"/>
        <end position="84"/>
    </location>
</feature>
<dbReference type="Proteomes" id="UP001319104">
    <property type="component" value="Unassembled WGS sequence"/>
</dbReference>
<dbReference type="NCBIfam" id="TIGR03891">
    <property type="entry name" value="thiopep_ocin"/>
    <property type="match status" value="1"/>
</dbReference>
<dbReference type="Pfam" id="PF14028">
    <property type="entry name" value="Lant_dehydr_C"/>
    <property type="match status" value="1"/>
</dbReference>
<protein>
    <submittedName>
        <fullName evidence="3">Thiopeptide-type bacteriocin biosynthesis protein</fullName>
    </submittedName>
</protein>
<dbReference type="EMBL" id="JAHCMY010000032">
    <property type="protein sequence ID" value="MBS9526000.1"/>
    <property type="molecule type" value="Genomic_DNA"/>
</dbReference>
<evidence type="ECO:0000259" key="1">
    <source>
        <dbReference type="Pfam" id="PF04738"/>
    </source>
</evidence>
<dbReference type="InterPro" id="IPR006827">
    <property type="entry name" value="Lant_deHydtase_N"/>
</dbReference>
<proteinExistence type="predicted"/>
<evidence type="ECO:0000259" key="2">
    <source>
        <dbReference type="Pfam" id="PF14028"/>
    </source>
</evidence>
<gene>
    <name evidence="3" type="ORF">KI659_18410</name>
</gene>
<feature type="domain" description="Lantibiotic dehydratase N-terminal" evidence="1">
    <location>
        <begin position="386"/>
        <end position="563"/>
    </location>
</feature>